<comment type="caution">
    <text evidence="8">The sequence shown here is derived from an EMBL/GenBank/DDBJ whole genome shotgun (WGS) entry which is preliminary data.</text>
</comment>
<dbReference type="InterPro" id="IPR020846">
    <property type="entry name" value="MFS_dom"/>
</dbReference>
<evidence type="ECO:0000256" key="4">
    <source>
        <dbReference type="ARBA" id="ARBA00022989"/>
    </source>
</evidence>
<evidence type="ECO:0000256" key="6">
    <source>
        <dbReference type="SAM" id="Phobius"/>
    </source>
</evidence>
<dbReference type="CDD" id="cd17323">
    <property type="entry name" value="MFS_Tpo1_MDR_like"/>
    <property type="match status" value="1"/>
</dbReference>
<keyword evidence="3 6" id="KW-0812">Transmembrane</keyword>
<keyword evidence="4 6" id="KW-1133">Transmembrane helix</keyword>
<feature type="transmembrane region" description="Helical" evidence="6">
    <location>
        <begin position="366"/>
        <end position="385"/>
    </location>
</feature>
<feature type="transmembrane region" description="Helical" evidence="6">
    <location>
        <begin position="129"/>
        <end position="147"/>
    </location>
</feature>
<dbReference type="FunFam" id="1.20.1250.20:FF:000172">
    <property type="entry name" value="MFS multidrug resistance transporter"/>
    <property type="match status" value="1"/>
</dbReference>
<dbReference type="GO" id="GO:0005886">
    <property type="term" value="C:plasma membrane"/>
    <property type="evidence" value="ECO:0007669"/>
    <property type="project" value="TreeGrafter"/>
</dbReference>
<evidence type="ECO:0000256" key="5">
    <source>
        <dbReference type="ARBA" id="ARBA00023136"/>
    </source>
</evidence>
<dbReference type="AlphaFoldDB" id="A0A367JUY4"/>
<keyword evidence="2" id="KW-0813">Transport</keyword>
<dbReference type="SUPFAM" id="SSF103473">
    <property type="entry name" value="MFS general substrate transporter"/>
    <property type="match status" value="1"/>
</dbReference>
<accession>A0A367JUY4</accession>
<feature type="transmembrane region" description="Helical" evidence="6">
    <location>
        <begin position="461"/>
        <end position="480"/>
    </location>
</feature>
<feature type="transmembrane region" description="Helical" evidence="6">
    <location>
        <begin position="287"/>
        <end position="305"/>
    </location>
</feature>
<dbReference type="Gene3D" id="1.20.1720.10">
    <property type="entry name" value="Multidrug resistance protein D"/>
    <property type="match status" value="1"/>
</dbReference>
<dbReference type="PANTHER" id="PTHR23502:SF5">
    <property type="entry name" value="QUINIDINE RESISTANCE PROTEIN 3"/>
    <property type="match status" value="1"/>
</dbReference>
<evidence type="ECO:0000256" key="1">
    <source>
        <dbReference type="ARBA" id="ARBA00004141"/>
    </source>
</evidence>
<dbReference type="Proteomes" id="UP000253551">
    <property type="component" value="Unassembled WGS sequence"/>
</dbReference>
<dbReference type="STRING" id="4846.A0A367JUY4"/>
<evidence type="ECO:0000313" key="9">
    <source>
        <dbReference type="Proteomes" id="UP000253551"/>
    </source>
</evidence>
<dbReference type="InterPro" id="IPR036259">
    <property type="entry name" value="MFS_trans_sf"/>
</dbReference>
<evidence type="ECO:0000256" key="2">
    <source>
        <dbReference type="ARBA" id="ARBA00022448"/>
    </source>
</evidence>
<proteinExistence type="predicted"/>
<reference evidence="8 9" key="1">
    <citation type="journal article" date="2018" name="G3 (Bethesda)">
        <title>Phylogenetic and Phylogenomic Definition of Rhizopus Species.</title>
        <authorList>
            <person name="Gryganskyi A.P."/>
            <person name="Golan J."/>
            <person name="Dolatabadi S."/>
            <person name="Mondo S."/>
            <person name="Robb S."/>
            <person name="Idnurm A."/>
            <person name="Muszewska A."/>
            <person name="Steczkiewicz K."/>
            <person name="Masonjones S."/>
            <person name="Liao H.L."/>
            <person name="Gajdeczka M.T."/>
            <person name="Anike F."/>
            <person name="Vuek A."/>
            <person name="Anishchenko I.M."/>
            <person name="Voigt K."/>
            <person name="de Hoog G.S."/>
            <person name="Smith M.E."/>
            <person name="Heitman J."/>
            <person name="Vilgalys R."/>
            <person name="Stajich J.E."/>
        </authorList>
    </citation>
    <scope>NUCLEOTIDE SEQUENCE [LARGE SCALE GENOMIC DNA]</scope>
    <source>
        <strain evidence="8 9">LSU 92-RS-03</strain>
    </source>
</reference>
<sequence length="522" mass="57112">MQDQSKENTIEDNQPTSICSTVAQPESKSRFDFMQHWHKTVIGDIYKDDDPRQYSIKKKAMITLIVGVSGVSGPLGTMIYLPGLSQISSELHASLPETDATVAVYLALLGIAPLFWASMSDLYGRKPMYIYSLVIGIVASILCAISHNIPTLLVFRAIQACGSSSGQTLGAGVIADTFDVSERGKAYSIFYLGPLLAPVLSSVVGGILSQFLGWKSTFYFLAILGGVLLFLVTFFLPETLRKKREEEKTISSDSEQLSLKEKSEHFKVLKNIKKAFIPMLLMLRDPTVLMITIYNTVIFASLYFLNPTITDTFENAYHYSSLQIGLCYLALGVGLIVGSISSGRYSDYVLKKLKEKNGPDGVYPELRIQAAYPSFALIPAGYLIYAWTTQYHVAVYAPLIGLFIYAVGQMTASTPTSVYLVDSKPGRSASAIAINNCVRCVIAAITTIFSSSSVKAIGPGILFTILAGINMLNIITVLLVRFQGRKWRTRFEMKIKATGQAKGDEETGLSPLTAVNSRMSAV</sequence>
<dbReference type="PROSITE" id="PS50850">
    <property type="entry name" value="MFS"/>
    <property type="match status" value="1"/>
</dbReference>
<keyword evidence="9" id="KW-1185">Reference proteome</keyword>
<dbReference type="Pfam" id="PF07690">
    <property type="entry name" value="MFS_1"/>
    <property type="match status" value="1"/>
</dbReference>
<feature type="transmembrane region" description="Helical" evidence="6">
    <location>
        <begin position="218"/>
        <end position="236"/>
    </location>
</feature>
<protein>
    <recommendedName>
        <fullName evidence="7">Major facilitator superfamily (MFS) profile domain-containing protein</fullName>
    </recommendedName>
</protein>
<evidence type="ECO:0000313" key="8">
    <source>
        <dbReference type="EMBL" id="RCH93736.1"/>
    </source>
</evidence>
<dbReference type="InterPro" id="IPR011701">
    <property type="entry name" value="MFS"/>
</dbReference>
<dbReference type="EMBL" id="PJQM01002654">
    <property type="protein sequence ID" value="RCH93736.1"/>
    <property type="molecule type" value="Genomic_DNA"/>
</dbReference>
<name>A0A367JUY4_RHIST</name>
<dbReference type="PANTHER" id="PTHR23502">
    <property type="entry name" value="MAJOR FACILITATOR SUPERFAMILY"/>
    <property type="match status" value="1"/>
</dbReference>
<evidence type="ECO:0000256" key="3">
    <source>
        <dbReference type="ARBA" id="ARBA00022692"/>
    </source>
</evidence>
<dbReference type="OrthoDB" id="3936150at2759"/>
<feature type="transmembrane region" description="Helical" evidence="6">
    <location>
        <begin position="187"/>
        <end position="212"/>
    </location>
</feature>
<organism evidence="8 9">
    <name type="scientific">Rhizopus stolonifer</name>
    <name type="common">Rhizopus nigricans</name>
    <dbReference type="NCBI Taxonomy" id="4846"/>
    <lineage>
        <taxon>Eukaryota</taxon>
        <taxon>Fungi</taxon>
        <taxon>Fungi incertae sedis</taxon>
        <taxon>Mucoromycota</taxon>
        <taxon>Mucoromycotina</taxon>
        <taxon>Mucoromycetes</taxon>
        <taxon>Mucorales</taxon>
        <taxon>Mucorineae</taxon>
        <taxon>Rhizopodaceae</taxon>
        <taxon>Rhizopus</taxon>
    </lineage>
</organism>
<keyword evidence="5 6" id="KW-0472">Membrane</keyword>
<evidence type="ECO:0000259" key="7">
    <source>
        <dbReference type="PROSITE" id="PS50850"/>
    </source>
</evidence>
<feature type="transmembrane region" description="Helical" evidence="6">
    <location>
        <begin position="317"/>
        <end position="345"/>
    </location>
</feature>
<gene>
    <name evidence="8" type="ORF">CU098_008459</name>
</gene>
<comment type="subcellular location">
    <subcellularLocation>
        <location evidence="1">Membrane</location>
        <topology evidence="1">Multi-pass membrane protein</topology>
    </subcellularLocation>
</comment>
<feature type="transmembrane region" description="Helical" evidence="6">
    <location>
        <begin position="429"/>
        <end position="449"/>
    </location>
</feature>
<dbReference type="GO" id="GO:0022857">
    <property type="term" value="F:transmembrane transporter activity"/>
    <property type="evidence" value="ECO:0007669"/>
    <property type="project" value="InterPro"/>
</dbReference>
<feature type="domain" description="Major facilitator superfamily (MFS) profile" evidence="7">
    <location>
        <begin position="62"/>
        <end position="485"/>
    </location>
</feature>
<feature type="transmembrane region" description="Helical" evidence="6">
    <location>
        <begin position="153"/>
        <end position="175"/>
    </location>
</feature>
<feature type="transmembrane region" description="Helical" evidence="6">
    <location>
        <begin position="60"/>
        <end position="80"/>
    </location>
</feature>
<feature type="transmembrane region" description="Helical" evidence="6">
    <location>
        <begin position="100"/>
        <end position="117"/>
    </location>
</feature>